<reference evidence="1 2" key="1">
    <citation type="journal article" date="2015" name="Genome Announc.">
        <title>Expanding the biotechnology potential of lactobacilli through comparative genomics of 213 strains and associated genera.</title>
        <authorList>
            <person name="Sun Z."/>
            <person name="Harris H.M."/>
            <person name="McCann A."/>
            <person name="Guo C."/>
            <person name="Argimon S."/>
            <person name="Zhang W."/>
            <person name="Yang X."/>
            <person name="Jeffery I.B."/>
            <person name="Cooney J.C."/>
            <person name="Kagawa T.F."/>
            <person name="Liu W."/>
            <person name="Song Y."/>
            <person name="Salvetti E."/>
            <person name="Wrobel A."/>
            <person name="Rasinkangas P."/>
            <person name="Parkhill J."/>
            <person name="Rea M.C."/>
            <person name="O'Sullivan O."/>
            <person name="Ritari J."/>
            <person name="Douillard F.P."/>
            <person name="Paul Ross R."/>
            <person name="Yang R."/>
            <person name="Briner A.E."/>
            <person name="Felis G.E."/>
            <person name="de Vos W.M."/>
            <person name="Barrangou R."/>
            <person name="Klaenhammer T.R."/>
            <person name="Caufield P.W."/>
            <person name="Cui Y."/>
            <person name="Zhang H."/>
            <person name="O'Toole P.W."/>
        </authorList>
    </citation>
    <scope>NUCLEOTIDE SEQUENCE [LARGE SCALE GENOMIC DNA]</scope>
    <source>
        <strain evidence="1 2">DSM 21116</strain>
    </source>
</reference>
<accession>A0A0R2CS37</accession>
<dbReference type="RefSeq" id="WP_057829301.1">
    <property type="nucleotide sequence ID" value="NZ_AYZE01000014.1"/>
</dbReference>
<dbReference type="PATRIC" id="fig|1423729.3.peg.1110"/>
<organism evidence="1 2">
    <name type="scientific">Liquorilactobacillus cacaonum DSM 21116</name>
    <dbReference type="NCBI Taxonomy" id="1423729"/>
    <lineage>
        <taxon>Bacteria</taxon>
        <taxon>Bacillati</taxon>
        <taxon>Bacillota</taxon>
        <taxon>Bacilli</taxon>
        <taxon>Lactobacillales</taxon>
        <taxon>Lactobacillaceae</taxon>
        <taxon>Liquorilactobacillus</taxon>
    </lineage>
</organism>
<dbReference type="AlphaFoldDB" id="A0A0R2CS37"/>
<keyword evidence="2" id="KW-1185">Reference proteome</keyword>
<comment type="caution">
    <text evidence="1">The sequence shown here is derived from an EMBL/GenBank/DDBJ whole genome shotgun (WGS) entry which is preliminary data.</text>
</comment>
<dbReference type="EMBL" id="AYZE01000014">
    <property type="protein sequence ID" value="KRM91099.1"/>
    <property type="molecule type" value="Genomic_DNA"/>
</dbReference>
<evidence type="ECO:0000313" key="1">
    <source>
        <dbReference type="EMBL" id="KRM91099.1"/>
    </source>
</evidence>
<sequence length="162" mass="18970">MDIKNLTDTIRHLEVGRAYRVEQKVPANKLMNTYFDLNLNLGLLFEKALTVEKITGNSDELLDLYCDALVSFLQIANNKKWTYLLLVSDEELGSLKEKWQTASFAKIYLILQKLLNQSYFEHQDKSFQHAWHIFLKFGIVELKFTITQIESHFFARYGEDAL</sequence>
<name>A0A0R2CS37_9LACO</name>
<dbReference type="STRING" id="1423729.FC80_GL001096"/>
<gene>
    <name evidence="1" type="ORF">FC80_GL001096</name>
</gene>
<evidence type="ECO:0008006" key="3">
    <source>
        <dbReference type="Google" id="ProtNLM"/>
    </source>
</evidence>
<evidence type="ECO:0000313" key="2">
    <source>
        <dbReference type="Proteomes" id="UP000051131"/>
    </source>
</evidence>
<proteinExistence type="predicted"/>
<protein>
    <recommendedName>
        <fullName evidence="3">dUTPase</fullName>
    </recommendedName>
</protein>
<dbReference type="OrthoDB" id="5506143at2"/>
<dbReference type="Proteomes" id="UP000051131">
    <property type="component" value="Unassembled WGS sequence"/>
</dbReference>